<dbReference type="OrthoDB" id="9429719at2"/>
<name>A0A495J5R7_9SPHI</name>
<comment type="caution">
    <text evidence="1">The sequence shown here is derived from an EMBL/GenBank/DDBJ whole genome shotgun (WGS) entry which is preliminary data.</text>
</comment>
<dbReference type="EMBL" id="RBKU01000001">
    <property type="protein sequence ID" value="RKR83714.1"/>
    <property type="molecule type" value="Genomic_DNA"/>
</dbReference>
<evidence type="ECO:0000313" key="1">
    <source>
        <dbReference type="EMBL" id="RKR83714.1"/>
    </source>
</evidence>
<dbReference type="Proteomes" id="UP000268007">
    <property type="component" value="Unassembled WGS sequence"/>
</dbReference>
<reference evidence="1 2" key="1">
    <citation type="submission" date="2018-10" db="EMBL/GenBank/DDBJ databases">
        <title>Genomic Encyclopedia of Archaeal and Bacterial Type Strains, Phase II (KMG-II): from individual species to whole genera.</title>
        <authorList>
            <person name="Goeker M."/>
        </authorList>
    </citation>
    <scope>NUCLEOTIDE SEQUENCE [LARGE SCALE GENOMIC DNA]</scope>
    <source>
        <strain evidence="1 2">DSM 18602</strain>
    </source>
</reference>
<organism evidence="1 2">
    <name type="scientific">Mucilaginibacter gracilis</name>
    <dbReference type="NCBI Taxonomy" id="423350"/>
    <lineage>
        <taxon>Bacteria</taxon>
        <taxon>Pseudomonadati</taxon>
        <taxon>Bacteroidota</taxon>
        <taxon>Sphingobacteriia</taxon>
        <taxon>Sphingobacteriales</taxon>
        <taxon>Sphingobacteriaceae</taxon>
        <taxon>Mucilaginibacter</taxon>
    </lineage>
</organism>
<dbReference type="RefSeq" id="WP_121199179.1">
    <property type="nucleotide sequence ID" value="NZ_RBKU01000001.1"/>
</dbReference>
<gene>
    <name evidence="1" type="ORF">BDD43_3928</name>
</gene>
<protein>
    <submittedName>
        <fullName evidence="1">Uncharacterized protein</fullName>
    </submittedName>
</protein>
<proteinExistence type="predicted"/>
<accession>A0A495J5R7</accession>
<evidence type="ECO:0000313" key="2">
    <source>
        <dbReference type="Proteomes" id="UP000268007"/>
    </source>
</evidence>
<dbReference type="AlphaFoldDB" id="A0A495J5R7"/>
<sequence length="221" mass="23549">MPQNYVTDRTVPCTHCGNNIDKHAIPFIQSDEATNALAVKLQQQLDTVLAKAIAKGYSLPQTAVMAGAAIATVGSKVIKVAALSGANASTILGFIQGKSLGTDVVLLGNNVPLSDYKTLLLEPLTTQINTLNTGLAAIPAPTYPIGACAGQKMIQYIVNQSNPKTGRITKINMAEIFWKTGGKSVWSTGQLVPSCNTCNRVLPMLLCNYNSDREQVPYKLT</sequence>
<keyword evidence="2" id="KW-1185">Reference proteome</keyword>